<reference evidence="3" key="1">
    <citation type="submission" date="2025-08" db="UniProtKB">
        <authorList>
            <consortium name="RefSeq"/>
        </authorList>
    </citation>
    <scope>IDENTIFICATION</scope>
</reference>
<dbReference type="Proteomes" id="UP000694888">
    <property type="component" value="Unplaced"/>
</dbReference>
<dbReference type="InterPro" id="IPR036610">
    <property type="entry name" value="PEBP-like_sf"/>
</dbReference>
<organism evidence="2 3">
    <name type="scientific">Aplysia californica</name>
    <name type="common">California sea hare</name>
    <dbReference type="NCBI Taxonomy" id="6500"/>
    <lineage>
        <taxon>Eukaryota</taxon>
        <taxon>Metazoa</taxon>
        <taxon>Spiralia</taxon>
        <taxon>Lophotrochozoa</taxon>
        <taxon>Mollusca</taxon>
        <taxon>Gastropoda</taxon>
        <taxon>Heterobranchia</taxon>
        <taxon>Euthyneura</taxon>
        <taxon>Tectipleura</taxon>
        <taxon>Aplysiida</taxon>
        <taxon>Aplysioidea</taxon>
        <taxon>Aplysiidae</taxon>
        <taxon>Aplysia</taxon>
    </lineage>
</organism>
<gene>
    <name evidence="3" type="primary">LOC101850014</name>
</gene>
<evidence type="ECO:0000313" key="2">
    <source>
        <dbReference type="Proteomes" id="UP000694888"/>
    </source>
</evidence>
<dbReference type="Gene3D" id="3.90.280.10">
    <property type="entry name" value="PEBP-like"/>
    <property type="match status" value="2"/>
</dbReference>
<dbReference type="InterPro" id="IPR035810">
    <property type="entry name" value="PEBP_euk"/>
</dbReference>
<accession>A0ABM1A3E4</accession>
<feature type="chain" id="PRO_5045391444" evidence="1">
    <location>
        <begin position="21"/>
        <end position="561"/>
    </location>
</feature>
<proteinExistence type="predicted"/>
<evidence type="ECO:0000313" key="3">
    <source>
        <dbReference type="RefSeq" id="XP_012940023.1"/>
    </source>
</evidence>
<dbReference type="RefSeq" id="XP_012940023.1">
    <property type="nucleotide sequence ID" value="XM_013084569.2"/>
</dbReference>
<name>A0ABM1A3E4_APLCA</name>
<keyword evidence="1" id="KW-0732">Signal</keyword>
<dbReference type="SUPFAM" id="SSF49777">
    <property type="entry name" value="PEBP-like"/>
    <property type="match status" value="2"/>
</dbReference>
<feature type="signal peptide" evidence="1">
    <location>
        <begin position="1"/>
        <end position="20"/>
    </location>
</feature>
<dbReference type="PANTHER" id="PTHR11362">
    <property type="entry name" value="PHOSPHATIDYLETHANOLAMINE-BINDING PROTEIN"/>
    <property type="match status" value="1"/>
</dbReference>
<dbReference type="PANTHER" id="PTHR11362:SF82">
    <property type="entry name" value="PHOSPHATIDYLETHANOLAMINE-BINDING PROTEIN 4"/>
    <property type="match status" value="1"/>
</dbReference>
<evidence type="ECO:0000256" key="1">
    <source>
        <dbReference type="SAM" id="SignalP"/>
    </source>
</evidence>
<dbReference type="GeneID" id="101850014"/>
<sequence>MRSTLVVLSILLFITQTADAACYDDEAKCLTDFKSLLTNTSMFWYGSGYVTRCPAGVSREEPSCNNPDPNRRSVLSRLLKTDFTATLQGYASGLSLANVTFTSTAETVFACGHSFKVPAVNDQRVDPLSLSSTSQRSLAYTPEVTWTSASGTLYTVVVWDVGSFALHGLYINAVNGTLATGEEVVEYRGPRNPFFYGNQYLFLVLPQTSTLVRSVVESVFANAITDKQFNAIPLVTQLSLGNAVAANLLNILGDVYGAQLTKESGILNNCPLYASQLAVLRNGLRWANISATWSMPTPEEGAPYLASVEVGLDPAYRTADFSFESCCSNFSYLGAVLIPDPFSTRAERPVQVRSQPAIQIAPRDMLNKERIVNDKMYTLILMDLGETEQKVPPKSAENDVHWLVTDIPGDDVASGNHLIPYFGPNPFTRYQVRMYTFLLLEQPSASLNASTLVDYAINSAVSPTCKDPANDKCSYDVGSLFRGWGLEIRGVSWLFAEQDPFARRRMYKEFAVRPKSVACKGVEGYAEPCPLRCVNVGDHLSSGTAALCLMAALAIGYFFSM</sequence>
<keyword evidence="2" id="KW-1185">Reference proteome</keyword>
<protein>
    <submittedName>
        <fullName evidence="3">Uncharacterized protein LOC101850014</fullName>
    </submittedName>
</protein>